<keyword evidence="2" id="KW-1185">Reference proteome</keyword>
<evidence type="ECO:0000313" key="2">
    <source>
        <dbReference type="Proteomes" id="UP000078503"/>
    </source>
</evidence>
<organism evidence="1 2">
    <name type="scientific">Photobacterium jeanii</name>
    <dbReference type="NCBI Taxonomy" id="858640"/>
    <lineage>
        <taxon>Bacteria</taxon>
        <taxon>Pseudomonadati</taxon>
        <taxon>Pseudomonadota</taxon>
        <taxon>Gammaproteobacteria</taxon>
        <taxon>Vibrionales</taxon>
        <taxon>Vibrionaceae</taxon>
        <taxon>Photobacterium</taxon>
    </lineage>
</organism>
<proteinExistence type="predicted"/>
<dbReference type="EMBL" id="LVHF01000033">
    <property type="protein sequence ID" value="OAN11590.1"/>
    <property type="molecule type" value="Genomic_DNA"/>
</dbReference>
<dbReference type="STRING" id="858640.A3K86_21985"/>
<evidence type="ECO:0000313" key="1">
    <source>
        <dbReference type="EMBL" id="OAN11590.1"/>
    </source>
</evidence>
<reference evidence="1 2" key="1">
    <citation type="submission" date="2016-03" db="EMBL/GenBank/DDBJ databases">
        <title>Photobacterium proteolyticum sp. nov. a protease producing bacterium isolated from ocean sediments of Laizhou Bay.</title>
        <authorList>
            <person name="Li Y."/>
        </authorList>
    </citation>
    <scope>NUCLEOTIDE SEQUENCE [LARGE SCALE GENOMIC DNA]</scope>
    <source>
        <strain evidence="1 2">R-40508</strain>
    </source>
</reference>
<sequence>MAFIVEVEKLKAVIRNTRPVGLERYENSAEYSWKKHNISKESVLSLNGDRIAKASSQLWQVLEVKLHQAIENGALK</sequence>
<name>A0A178K2Q9_9GAMM</name>
<dbReference type="AlphaFoldDB" id="A0A178K2Q9"/>
<accession>A0A178K2Q9</accession>
<protein>
    <submittedName>
        <fullName evidence="1">Uncharacterized protein</fullName>
    </submittedName>
</protein>
<dbReference type="Proteomes" id="UP000078503">
    <property type="component" value="Unassembled WGS sequence"/>
</dbReference>
<gene>
    <name evidence="1" type="ORF">A3K86_21985</name>
</gene>
<comment type="caution">
    <text evidence="1">The sequence shown here is derived from an EMBL/GenBank/DDBJ whole genome shotgun (WGS) entry which is preliminary data.</text>
</comment>